<name>A0A2P2QAR9_RHIMU</name>
<dbReference type="EMBL" id="GGEC01083515">
    <property type="protein sequence ID" value="MBX63999.1"/>
    <property type="molecule type" value="Transcribed_RNA"/>
</dbReference>
<accession>A0A2P2QAR9</accession>
<evidence type="ECO:0000313" key="1">
    <source>
        <dbReference type="EMBL" id="MBX63999.1"/>
    </source>
</evidence>
<organism evidence="1">
    <name type="scientific">Rhizophora mucronata</name>
    <name type="common">Asiatic mangrove</name>
    <dbReference type="NCBI Taxonomy" id="61149"/>
    <lineage>
        <taxon>Eukaryota</taxon>
        <taxon>Viridiplantae</taxon>
        <taxon>Streptophyta</taxon>
        <taxon>Embryophyta</taxon>
        <taxon>Tracheophyta</taxon>
        <taxon>Spermatophyta</taxon>
        <taxon>Magnoliopsida</taxon>
        <taxon>eudicotyledons</taxon>
        <taxon>Gunneridae</taxon>
        <taxon>Pentapetalae</taxon>
        <taxon>rosids</taxon>
        <taxon>fabids</taxon>
        <taxon>Malpighiales</taxon>
        <taxon>Rhizophoraceae</taxon>
        <taxon>Rhizophora</taxon>
    </lineage>
</organism>
<sequence length="91" mass="9880">MQSSGTLRHMVPCNCKVPSSNPYAFPFSSGRLANLSRTGSGTSYLFCEGMELQTLESCSSFHHKDSISSLHRFLALPSSIAPQARSQELVA</sequence>
<protein>
    <submittedName>
        <fullName evidence="1">Reticuline oxidase</fullName>
    </submittedName>
</protein>
<reference evidence="1" key="1">
    <citation type="submission" date="2018-02" db="EMBL/GenBank/DDBJ databases">
        <title>Rhizophora mucronata_Transcriptome.</title>
        <authorList>
            <person name="Meera S.P."/>
            <person name="Sreeshan A."/>
            <person name="Augustine A."/>
        </authorList>
    </citation>
    <scope>NUCLEOTIDE SEQUENCE</scope>
    <source>
        <tissue evidence="1">Leaf</tissue>
    </source>
</reference>
<proteinExistence type="predicted"/>
<dbReference type="AlphaFoldDB" id="A0A2P2QAR9"/>